<dbReference type="GeneID" id="25563898"/>
<evidence type="ECO:0000256" key="1">
    <source>
        <dbReference type="SAM" id="MobiDB-lite"/>
    </source>
</evidence>
<evidence type="ECO:0000313" key="2">
    <source>
        <dbReference type="EMBL" id="KNC48123.1"/>
    </source>
</evidence>
<dbReference type="RefSeq" id="XP_013758694.1">
    <property type="nucleotide sequence ID" value="XM_013903240.1"/>
</dbReference>
<keyword evidence="3" id="KW-1185">Reference proteome</keyword>
<protein>
    <submittedName>
        <fullName evidence="2">Uncharacterized protein</fullName>
    </submittedName>
</protein>
<name>A0A0L0DA11_THETB</name>
<accession>A0A0L0DA11</accession>
<evidence type="ECO:0000313" key="3">
    <source>
        <dbReference type="Proteomes" id="UP000054408"/>
    </source>
</evidence>
<dbReference type="EMBL" id="GL349450">
    <property type="protein sequence ID" value="KNC48123.1"/>
    <property type="molecule type" value="Genomic_DNA"/>
</dbReference>
<proteinExistence type="predicted"/>
<dbReference type="Proteomes" id="UP000054408">
    <property type="component" value="Unassembled WGS sequence"/>
</dbReference>
<reference evidence="2 3" key="1">
    <citation type="submission" date="2010-05" db="EMBL/GenBank/DDBJ databases">
        <title>The Genome Sequence of Thecamonas trahens ATCC 50062.</title>
        <authorList>
            <consortium name="The Broad Institute Genome Sequencing Platform"/>
            <person name="Russ C."/>
            <person name="Cuomo C."/>
            <person name="Shea T."/>
            <person name="Young S.K."/>
            <person name="Zeng Q."/>
            <person name="Koehrsen M."/>
            <person name="Haas B."/>
            <person name="Borodovsky M."/>
            <person name="Guigo R."/>
            <person name="Alvarado L."/>
            <person name="Berlin A."/>
            <person name="Bochicchio J."/>
            <person name="Borenstein D."/>
            <person name="Chapman S."/>
            <person name="Chen Z."/>
            <person name="Freedman E."/>
            <person name="Gellesch M."/>
            <person name="Goldberg J."/>
            <person name="Griggs A."/>
            <person name="Gujja S."/>
            <person name="Heilman E."/>
            <person name="Heiman D."/>
            <person name="Hepburn T."/>
            <person name="Howarth C."/>
            <person name="Jen D."/>
            <person name="Larson L."/>
            <person name="Mehta T."/>
            <person name="Park D."/>
            <person name="Pearson M."/>
            <person name="Roberts A."/>
            <person name="Saif S."/>
            <person name="Shenoy N."/>
            <person name="Sisk P."/>
            <person name="Stolte C."/>
            <person name="Sykes S."/>
            <person name="Thomson T."/>
            <person name="Walk T."/>
            <person name="White J."/>
            <person name="Yandava C."/>
            <person name="Burger G."/>
            <person name="Gray M.W."/>
            <person name="Holland P.W.H."/>
            <person name="King N."/>
            <person name="Lang F.B.F."/>
            <person name="Roger A.J."/>
            <person name="Ruiz-Trillo I."/>
            <person name="Lander E."/>
            <person name="Nusbaum C."/>
        </authorList>
    </citation>
    <scope>NUCLEOTIDE SEQUENCE [LARGE SCALE GENOMIC DNA]</scope>
    <source>
        <strain evidence="2 3">ATCC 50062</strain>
    </source>
</reference>
<feature type="region of interest" description="Disordered" evidence="1">
    <location>
        <begin position="69"/>
        <end position="120"/>
    </location>
</feature>
<dbReference type="AlphaFoldDB" id="A0A0L0DA11"/>
<gene>
    <name evidence="2" type="ORF">AMSG_04352</name>
</gene>
<sequence length="460" mass="49614">MLEAKHAQAAKERALALETRKEIELFEHTTGQRLVEHPEWVTDPSLVLESIEHPHTADEFYSYSYSAAPVPGKSRKPHPPPSANPLAAAAAAASDPRPPRSGKVSHALSPRLVRTLAPPPPSTLRAAAEVAAEASAAAATTARLQTALGPAGRPWTAPSASSTLATAHFPLGAPQHLHHHPHAREACAELHNPLTRGLRHTRIFRHEPASGSQQAQAQVRASAAGASATAPSFSVLEPIFFSNGAKAGTAARSEPVQHPRPWGGVRQRRIDKPSERLYHAQRRWARERASVAAHDSARYLAAKAPFRAELKSSLRARRSARTALELAIGAPVAVAAWRASEGSRSLQRRGAARPPLSPPRGLKSSYAAREARKEVAQTRRDMEAFDVHLLELKTSSIYSKITDRDFSEDDWGLGETMGNDRPPSRLTPRAQAFAEAVAMVGVGDDDEDFGYDSYDGSDSA</sequence>
<feature type="region of interest" description="Disordered" evidence="1">
    <location>
        <begin position="343"/>
        <end position="368"/>
    </location>
</feature>
<organism evidence="2 3">
    <name type="scientific">Thecamonas trahens ATCC 50062</name>
    <dbReference type="NCBI Taxonomy" id="461836"/>
    <lineage>
        <taxon>Eukaryota</taxon>
        <taxon>Apusozoa</taxon>
        <taxon>Apusomonadida</taxon>
        <taxon>Apusomonadidae</taxon>
        <taxon>Thecamonas</taxon>
    </lineage>
</organism>
<feature type="compositionally biased region" description="Low complexity" evidence="1">
    <location>
        <begin position="84"/>
        <end position="95"/>
    </location>
</feature>